<proteinExistence type="predicted"/>
<evidence type="ECO:0000313" key="2">
    <source>
        <dbReference type="WBParaSite" id="PS1159_v2.g16227.t1"/>
    </source>
</evidence>
<sequence length="85" mass="10104">MICTTIAQKYYFKWHETFPENAQNNENQTFRDVFGSEDQVFIIAQNNENQTFREVFGSQHQFRIRTFGIINSIFNDSLFTKAILN</sequence>
<dbReference type="Proteomes" id="UP000887580">
    <property type="component" value="Unplaced"/>
</dbReference>
<reference evidence="2" key="1">
    <citation type="submission" date="2022-11" db="UniProtKB">
        <authorList>
            <consortium name="WormBaseParasite"/>
        </authorList>
    </citation>
    <scope>IDENTIFICATION</scope>
</reference>
<evidence type="ECO:0000313" key="1">
    <source>
        <dbReference type="Proteomes" id="UP000887580"/>
    </source>
</evidence>
<protein>
    <submittedName>
        <fullName evidence="2">Uncharacterized protein</fullName>
    </submittedName>
</protein>
<accession>A0AC35FFH5</accession>
<organism evidence="1 2">
    <name type="scientific">Panagrolaimus sp. PS1159</name>
    <dbReference type="NCBI Taxonomy" id="55785"/>
    <lineage>
        <taxon>Eukaryota</taxon>
        <taxon>Metazoa</taxon>
        <taxon>Ecdysozoa</taxon>
        <taxon>Nematoda</taxon>
        <taxon>Chromadorea</taxon>
        <taxon>Rhabditida</taxon>
        <taxon>Tylenchina</taxon>
        <taxon>Panagrolaimomorpha</taxon>
        <taxon>Panagrolaimoidea</taxon>
        <taxon>Panagrolaimidae</taxon>
        <taxon>Panagrolaimus</taxon>
    </lineage>
</organism>
<name>A0AC35FFH5_9BILA</name>
<dbReference type="WBParaSite" id="PS1159_v2.g16227.t1">
    <property type="protein sequence ID" value="PS1159_v2.g16227.t1"/>
    <property type="gene ID" value="PS1159_v2.g16227"/>
</dbReference>